<proteinExistence type="predicted"/>
<accession>A0A0A8Y0D3</accession>
<sequence>MGERRRVERRGSGDANAARRGEERRGGKA</sequence>
<protein>
    <submittedName>
        <fullName evidence="1">Uncharacterized protein</fullName>
    </submittedName>
</protein>
<name>A0A0A8Y0D3_ARUDO</name>
<dbReference type="AlphaFoldDB" id="A0A0A8Y0D3"/>
<organism evidence="1">
    <name type="scientific">Arundo donax</name>
    <name type="common">Giant reed</name>
    <name type="synonym">Donax arundinaceus</name>
    <dbReference type="NCBI Taxonomy" id="35708"/>
    <lineage>
        <taxon>Eukaryota</taxon>
        <taxon>Viridiplantae</taxon>
        <taxon>Streptophyta</taxon>
        <taxon>Embryophyta</taxon>
        <taxon>Tracheophyta</taxon>
        <taxon>Spermatophyta</taxon>
        <taxon>Magnoliopsida</taxon>
        <taxon>Liliopsida</taxon>
        <taxon>Poales</taxon>
        <taxon>Poaceae</taxon>
        <taxon>PACMAD clade</taxon>
        <taxon>Arundinoideae</taxon>
        <taxon>Arundineae</taxon>
        <taxon>Arundo</taxon>
    </lineage>
</organism>
<evidence type="ECO:0000313" key="1">
    <source>
        <dbReference type="EMBL" id="JAD17467.1"/>
    </source>
</evidence>
<reference evidence="1" key="1">
    <citation type="submission" date="2014-09" db="EMBL/GenBank/DDBJ databases">
        <authorList>
            <person name="Magalhaes I.L.F."/>
            <person name="Oliveira U."/>
            <person name="Santos F.R."/>
            <person name="Vidigal T.H.D.A."/>
            <person name="Brescovit A.D."/>
            <person name="Santos A.J."/>
        </authorList>
    </citation>
    <scope>NUCLEOTIDE SEQUENCE</scope>
    <source>
        <tissue evidence="1">Shoot tissue taken approximately 20 cm above the soil surface</tissue>
    </source>
</reference>
<reference evidence="1" key="2">
    <citation type="journal article" date="2015" name="Data Brief">
        <title>Shoot transcriptome of the giant reed, Arundo donax.</title>
        <authorList>
            <person name="Barrero R.A."/>
            <person name="Guerrero F.D."/>
            <person name="Moolhuijzen P."/>
            <person name="Goolsby J.A."/>
            <person name="Tidwell J."/>
            <person name="Bellgard S.E."/>
            <person name="Bellgard M.I."/>
        </authorList>
    </citation>
    <scope>NUCLEOTIDE SEQUENCE</scope>
    <source>
        <tissue evidence="1">Shoot tissue taken approximately 20 cm above the soil surface</tissue>
    </source>
</reference>
<dbReference type="EMBL" id="GBRH01280428">
    <property type="protein sequence ID" value="JAD17467.1"/>
    <property type="molecule type" value="Transcribed_RNA"/>
</dbReference>